<dbReference type="InterPro" id="IPR050363">
    <property type="entry name" value="MIP/Aquaporin"/>
</dbReference>
<dbReference type="PANTHER" id="PTHR43829">
    <property type="entry name" value="AQUAPORIN OR AQUAGLYCEROPORIN RELATED"/>
    <property type="match status" value="1"/>
</dbReference>
<evidence type="ECO:0000313" key="11">
    <source>
        <dbReference type="Proteomes" id="UP001196413"/>
    </source>
</evidence>
<evidence type="ECO:0000256" key="3">
    <source>
        <dbReference type="ARBA" id="ARBA00022448"/>
    </source>
</evidence>
<evidence type="ECO:0000256" key="8">
    <source>
        <dbReference type="RuleBase" id="RU000477"/>
    </source>
</evidence>
<comment type="caution">
    <text evidence="10">The sequence shown here is derived from an EMBL/GenBank/DDBJ whole genome shotgun (WGS) entry which is preliminary data.</text>
</comment>
<evidence type="ECO:0000256" key="9">
    <source>
        <dbReference type="SAM" id="Phobius"/>
    </source>
</evidence>
<dbReference type="AlphaFoldDB" id="A0AAD5N753"/>
<dbReference type="NCBIfam" id="TIGR00861">
    <property type="entry name" value="MIP"/>
    <property type="match status" value="1"/>
</dbReference>
<dbReference type="SUPFAM" id="SSF81338">
    <property type="entry name" value="Aquaporin-like"/>
    <property type="match status" value="1"/>
</dbReference>
<dbReference type="CDD" id="cd00333">
    <property type="entry name" value="MIP"/>
    <property type="match status" value="1"/>
</dbReference>
<dbReference type="GO" id="GO:0015254">
    <property type="term" value="F:glycerol channel activity"/>
    <property type="evidence" value="ECO:0007669"/>
    <property type="project" value="TreeGrafter"/>
</dbReference>
<dbReference type="InterPro" id="IPR023271">
    <property type="entry name" value="Aquaporin-like"/>
</dbReference>
<dbReference type="Proteomes" id="UP001196413">
    <property type="component" value="Unassembled WGS sequence"/>
</dbReference>
<organism evidence="10 11">
    <name type="scientific">Parelaphostrongylus tenuis</name>
    <name type="common">Meningeal worm</name>
    <dbReference type="NCBI Taxonomy" id="148309"/>
    <lineage>
        <taxon>Eukaryota</taxon>
        <taxon>Metazoa</taxon>
        <taxon>Ecdysozoa</taxon>
        <taxon>Nematoda</taxon>
        <taxon>Chromadorea</taxon>
        <taxon>Rhabditida</taxon>
        <taxon>Rhabditina</taxon>
        <taxon>Rhabditomorpha</taxon>
        <taxon>Strongyloidea</taxon>
        <taxon>Metastrongylidae</taxon>
        <taxon>Parelaphostrongylus</taxon>
    </lineage>
</organism>
<comment type="similarity">
    <text evidence="2 8">Belongs to the MIP/aquaporin (TC 1.A.8) family.</text>
</comment>
<dbReference type="Gene3D" id="1.20.1080.10">
    <property type="entry name" value="Glycerol uptake facilitator protein"/>
    <property type="match status" value="1"/>
</dbReference>
<name>A0AAD5N753_PARTN</name>
<keyword evidence="6 9" id="KW-0472">Membrane</keyword>
<keyword evidence="11" id="KW-1185">Reference proteome</keyword>
<evidence type="ECO:0000256" key="4">
    <source>
        <dbReference type="ARBA" id="ARBA00022692"/>
    </source>
</evidence>
<evidence type="ECO:0000256" key="2">
    <source>
        <dbReference type="ARBA" id="ARBA00006175"/>
    </source>
</evidence>
<dbReference type="InterPro" id="IPR022357">
    <property type="entry name" value="MIP_CS"/>
</dbReference>
<dbReference type="InterPro" id="IPR000425">
    <property type="entry name" value="MIP"/>
</dbReference>
<comment type="function">
    <text evidence="7">Aquaglyceroporin that may modulate the water content and osmolytes during anhydrobiosis.</text>
</comment>
<dbReference type="PROSITE" id="PS00221">
    <property type="entry name" value="MIP"/>
    <property type="match status" value="1"/>
</dbReference>
<reference evidence="10" key="1">
    <citation type="submission" date="2021-06" db="EMBL/GenBank/DDBJ databases">
        <title>Parelaphostrongylus tenuis whole genome reference sequence.</title>
        <authorList>
            <person name="Garwood T.J."/>
            <person name="Larsen P.A."/>
            <person name="Fountain-Jones N.M."/>
            <person name="Garbe J.R."/>
            <person name="Macchietto M.G."/>
            <person name="Kania S.A."/>
            <person name="Gerhold R.W."/>
            <person name="Richards J.E."/>
            <person name="Wolf T.M."/>
        </authorList>
    </citation>
    <scope>NUCLEOTIDE SEQUENCE</scope>
    <source>
        <strain evidence="10">MNPRO001-30</strain>
        <tissue evidence="10">Meninges</tissue>
    </source>
</reference>
<dbReference type="Pfam" id="PF00230">
    <property type="entry name" value="MIP"/>
    <property type="match status" value="1"/>
</dbReference>
<evidence type="ECO:0008006" key="12">
    <source>
        <dbReference type="Google" id="ProtNLM"/>
    </source>
</evidence>
<feature type="transmembrane region" description="Helical" evidence="9">
    <location>
        <begin position="192"/>
        <end position="212"/>
    </location>
</feature>
<feature type="transmembrane region" description="Helical" evidence="9">
    <location>
        <begin position="162"/>
        <end position="180"/>
    </location>
</feature>
<evidence type="ECO:0000256" key="5">
    <source>
        <dbReference type="ARBA" id="ARBA00022989"/>
    </source>
</evidence>
<dbReference type="PRINTS" id="PR00783">
    <property type="entry name" value="MINTRINSICP"/>
</dbReference>
<evidence type="ECO:0000256" key="6">
    <source>
        <dbReference type="ARBA" id="ARBA00023136"/>
    </source>
</evidence>
<gene>
    <name evidence="10" type="ORF">KIN20_018135</name>
</gene>
<keyword evidence="4 8" id="KW-0812">Transmembrane</keyword>
<keyword evidence="5 9" id="KW-1133">Transmembrane helix</keyword>
<dbReference type="PANTHER" id="PTHR43829:SF5">
    <property type="entry name" value="AQUAPORIN-9"/>
    <property type="match status" value="1"/>
</dbReference>
<keyword evidence="3 8" id="KW-0813">Transport</keyword>
<dbReference type="GO" id="GO:0016323">
    <property type="term" value="C:basolateral plasma membrane"/>
    <property type="evidence" value="ECO:0007669"/>
    <property type="project" value="TreeGrafter"/>
</dbReference>
<feature type="transmembrane region" description="Helical" evidence="9">
    <location>
        <begin position="102"/>
        <end position="125"/>
    </location>
</feature>
<evidence type="ECO:0000256" key="7">
    <source>
        <dbReference type="ARBA" id="ARBA00045280"/>
    </source>
</evidence>
<evidence type="ECO:0000256" key="1">
    <source>
        <dbReference type="ARBA" id="ARBA00004141"/>
    </source>
</evidence>
<dbReference type="EMBL" id="JAHQIW010003609">
    <property type="protein sequence ID" value="KAJ1359414.1"/>
    <property type="molecule type" value="Genomic_DNA"/>
</dbReference>
<protein>
    <recommendedName>
        <fullName evidence="12">Aquaporin</fullName>
    </recommendedName>
</protein>
<sequence length="287" mass="31664">MAGADILPEERLRRRIHIHDPLTRNALSEFFGTFMLVFIGLAINMQFILSGEKLNTWIQINLGWGLTIAFCVYACCKTSGGHLNPAVSIAIFTLGKLPAKDCAIYCVVQTIGAFLGAMCSFAIYYDQLLNFAGDHRTIVGPQATAGSFCSFPAAHVTNLTCFFDQVVGTGLLLFFVCVVMDKRIGIPNHAHPFLFGMIVTMIGTCMGMNLGYPINPARDLGPRFFTLFIYGPEVFTYHSYYFWIPVFAPVVGAVAACWIYHLFIGAHIPGDKTEAIVDDSKMSMNKI</sequence>
<dbReference type="GO" id="GO:0015250">
    <property type="term" value="F:water channel activity"/>
    <property type="evidence" value="ECO:0007669"/>
    <property type="project" value="TreeGrafter"/>
</dbReference>
<proteinExistence type="inferred from homology"/>
<feature type="transmembrane region" description="Helical" evidence="9">
    <location>
        <begin position="30"/>
        <end position="49"/>
    </location>
</feature>
<accession>A0AAD5N753</accession>
<evidence type="ECO:0000313" key="10">
    <source>
        <dbReference type="EMBL" id="KAJ1359414.1"/>
    </source>
</evidence>
<feature type="transmembrane region" description="Helical" evidence="9">
    <location>
        <begin position="240"/>
        <end position="263"/>
    </location>
</feature>
<comment type="subcellular location">
    <subcellularLocation>
        <location evidence="1">Membrane</location>
        <topology evidence="1">Multi-pass membrane protein</topology>
    </subcellularLocation>
</comment>